<evidence type="ECO:0000256" key="1">
    <source>
        <dbReference type="ARBA" id="ARBA00005537"/>
    </source>
</evidence>
<evidence type="ECO:0000256" key="2">
    <source>
        <dbReference type="ARBA" id="ARBA00023054"/>
    </source>
</evidence>
<proteinExistence type="inferred from homology"/>
<keyword evidence="6" id="KW-1185">Reference proteome</keyword>
<feature type="compositionally biased region" description="Polar residues" evidence="4">
    <location>
        <begin position="345"/>
        <end position="355"/>
    </location>
</feature>
<evidence type="ECO:0000313" key="5">
    <source>
        <dbReference type="EMBL" id="KAL0066613.1"/>
    </source>
</evidence>
<accession>A0ABR2ZZ17</accession>
<evidence type="ECO:0008006" key="7">
    <source>
        <dbReference type="Google" id="ProtNLM"/>
    </source>
</evidence>
<reference evidence="5 6" key="1">
    <citation type="submission" date="2024-05" db="EMBL/GenBank/DDBJ databases">
        <title>A draft genome resource for the thread blight pathogen Marasmius tenuissimus strain MS-2.</title>
        <authorList>
            <person name="Yulfo-Soto G.E."/>
            <person name="Baruah I.K."/>
            <person name="Amoako-Attah I."/>
            <person name="Bukari Y."/>
            <person name="Meinhardt L.W."/>
            <person name="Bailey B.A."/>
            <person name="Cohen S.P."/>
        </authorList>
    </citation>
    <scope>NUCLEOTIDE SEQUENCE [LARGE SCALE GENOMIC DNA]</scope>
    <source>
        <strain evidence="5 6">MS-2</strain>
    </source>
</reference>
<dbReference type="PROSITE" id="PS00018">
    <property type="entry name" value="EF_HAND_1"/>
    <property type="match status" value="1"/>
</dbReference>
<dbReference type="InterPro" id="IPR008555">
    <property type="entry name" value="SIKE"/>
</dbReference>
<gene>
    <name evidence="5" type="ORF">AAF712_006417</name>
</gene>
<dbReference type="Proteomes" id="UP001437256">
    <property type="component" value="Unassembled WGS sequence"/>
</dbReference>
<dbReference type="EMBL" id="JBBXMP010000034">
    <property type="protein sequence ID" value="KAL0066613.1"/>
    <property type="molecule type" value="Genomic_DNA"/>
</dbReference>
<dbReference type="InterPro" id="IPR018247">
    <property type="entry name" value="EF_Hand_1_Ca_BS"/>
</dbReference>
<organism evidence="5 6">
    <name type="scientific">Marasmius tenuissimus</name>
    <dbReference type="NCBI Taxonomy" id="585030"/>
    <lineage>
        <taxon>Eukaryota</taxon>
        <taxon>Fungi</taxon>
        <taxon>Dikarya</taxon>
        <taxon>Basidiomycota</taxon>
        <taxon>Agaricomycotina</taxon>
        <taxon>Agaricomycetes</taxon>
        <taxon>Agaricomycetidae</taxon>
        <taxon>Agaricales</taxon>
        <taxon>Marasmiineae</taxon>
        <taxon>Marasmiaceae</taxon>
        <taxon>Marasmius</taxon>
    </lineage>
</organism>
<feature type="region of interest" description="Disordered" evidence="4">
    <location>
        <begin position="301"/>
        <end position="371"/>
    </location>
</feature>
<feature type="region of interest" description="Disordered" evidence="4">
    <location>
        <begin position="391"/>
        <end position="452"/>
    </location>
</feature>
<dbReference type="PANTHER" id="PTHR39472:SF1">
    <property type="entry name" value="EXPRESSED PROTEIN"/>
    <property type="match status" value="1"/>
</dbReference>
<keyword evidence="2 3" id="KW-0175">Coiled coil</keyword>
<dbReference type="PANTHER" id="PTHR39472">
    <property type="entry name" value="EXPRESSED PROTEIN"/>
    <property type="match status" value="1"/>
</dbReference>
<feature type="compositionally biased region" description="Low complexity" evidence="4">
    <location>
        <begin position="422"/>
        <end position="436"/>
    </location>
</feature>
<evidence type="ECO:0000256" key="4">
    <source>
        <dbReference type="SAM" id="MobiDB-lite"/>
    </source>
</evidence>
<evidence type="ECO:0000256" key="3">
    <source>
        <dbReference type="SAM" id="Coils"/>
    </source>
</evidence>
<comment type="caution">
    <text evidence="5">The sequence shown here is derived from an EMBL/GenBank/DDBJ whole genome shotgun (WGS) entry which is preliminary data.</text>
</comment>
<name>A0ABR2ZZ17_9AGAR</name>
<protein>
    <recommendedName>
        <fullName evidence="7">EF-hand domain-containing protein</fullName>
    </recommendedName>
</protein>
<comment type="similarity">
    <text evidence="1">Belongs to the SIKE family.</text>
</comment>
<evidence type="ECO:0000313" key="6">
    <source>
        <dbReference type="Proteomes" id="UP001437256"/>
    </source>
</evidence>
<feature type="coiled-coil region" evidence="3">
    <location>
        <begin position="89"/>
        <end position="116"/>
    </location>
</feature>
<sequence length="452" mass="49685">MEHDLVRVWQLINDLTEQLAHNYKITKTLQTQAHVLQSCLPVLAPSSLKNESAQVSNTGFNLRRFNTDISKETFDSDLERTNAQILIENQTLLHENKQLSLLLKEYEDTLDTIMTKFRNHTVRLQLSSTFFFTDLYFIQKQTNSQLAAQQHELTLSRHYETLLMARATQDQSSDPIIAMNMSKSIHRLLLTLRNLLASMSGEENPDPPDTDDSGYVDPAELASLLEAVESRISGEDDNGYPEIGSSSDWPVERECEIARLERENDELRKMLGIDRDTISSAGIDMQSEIRRMECHRHPILSLDKHRRRGSEQSHGSPDQWGERGFAGQMSGGGGAGSYWDGNKGGTLQQPQSYSSALMGGGGQQPPAVSGGAPLQRAIDLPGMRIGAGVQGRRLGTSSPQRGSWIGAPPTRGGVTAVTGVNPPSGSGLSLWPSQSSPTPPVSDRPWPSQGGT</sequence>
<dbReference type="Pfam" id="PF05769">
    <property type="entry name" value="SIKE"/>
    <property type="match status" value="1"/>
</dbReference>